<dbReference type="Pfam" id="PF05726">
    <property type="entry name" value="Pirin_C"/>
    <property type="match status" value="1"/>
</dbReference>
<feature type="domain" description="Pirin N-terminal" evidence="3">
    <location>
        <begin position="67"/>
        <end position="142"/>
    </location>
</feature>
<reference evidence="6" key="1">
    <citation type="journal article" date="2019" name="Int. J. Syst. Evol. Microbiol.">
        <title>The Global Catalogue of Microorganisms (GCM) 10K type strain sequencing project: providing services to taxonomists for standard genome sequencing and annotation.</title>
        <authorList>
            <consortium name="The Broad Institute Genomics Platform"/>
            <consortium name="The Broad Institute Genome Sequencing Center for Infectious Disease"/>
            <person name="Wu L."/>
            <person name="Ma J."/>
        </authorList>
    </citation>
    <scope>NUCLEOTIDE SEQUENCE [LARGE SCALE GENOMIC DNA]</scope>
    <source>
        <strain evidence="6">NBRC 109341</strain>
    </source>
</reference>
<dbReference type="PANTHER" id="PTHR13903">
    <property type="entry name" value="PIRIN-RELATED"/>
    <property type="match status" value="1"/>
</dbReference>
<name>A0ABQ6C7H9_9BURK</name>
<feature type="domain" description="Pirin C-terminal" evidence="4">
    <location>
        <begin position="217"/>
        <end position="318"/>
    </location>
</feature>
<accession>A0ABQ6C7H9</accession>
<dbReference type="InterPro" id="IPR012093">
    <property type="entry name" value="Pirin"/>
</dbReference>
<evidence type="ECO:0000259" key="3">
    <source>
        <dbReference type="Pfam" id="PF02678"/>
    </source>
</evidence>
<gene>
    <name evidence="5" type="ORF">GCM10007935_37560</name>
</gene>
<dbReference type="Proteomes" id="UP001156903">
    <property type="component" value="Unassembled WGS sequence"/>
</dbReference>
<proteinExistence type="inferred from homology"/>
<evidence type="ECO:0000313" key="5">
    <source>
        <dbReference type="EMBL" id="GLS16316.1"/>
    </source>
</evidence>
<dbReference type="Gene3D" id="2.60.120.10">
    <property type="entry name" value="Jelly Rolls"/>
    <property type="match status" value="2"/>
</dbReference>
<evidence type="ECO:0000313" key="6">
    <source>
        <dbReference type="Proteomes" id="UP001156903"/>
    </source>
</evidence>
<dbReference type="SUPFAM" id="SSF51182">
    <property type="entry name" value="RmlC-like cupins"/>
    <property type="match status" value="1"/>
</dbReference>
<dbReference type="InterPro" id="IPR011051">
    <property type="entry name" value="RmlC_Cupin_sf"/>
</dbReference>
<dbReference type="EMBL" id="BSPB01000052">
    <property type="protein sequence ID" value="GLS16316.1"/>
    <property type="molecule type" value="Genomic_DNA"/>
</dbReference>
<dbReference type="PANTHER" id="PTHR13903:SF8">
    <property type="entry name" value="PIRIN"/>
    <property type="match status" value="1"/>
</dbReference>
<protein>
    <recommendedName>
        <fullName evidence="7">Pirin</fullName>
    </recommendedName>
</protein>
<sequence length="348" mass="37905">MSRDPLIVGAQALQGPMPGIDPFIFGAYHQDHYPAGNAQLGVDPALLRGREIGMDFSGQDGWSMYHGEAVPGFPTHPHRGFETVTIVRKGLVDHADSLGATARYGQGDVQWLTTGRGVQHAEMFPLVHQDQPNTLDLFQLWLNLPARKKMVPADFTIFWADQIPHWASTDAAGRRAEVEVVAGDFAPVDGSAVVKALPPPGDSWAAEPEADVAIWIVRLAPGASLTLPAATPQARRAVYLTTGNALVVGEHHFDQRVMVEVRANQTAPLHNPSDAWVEVLVLQGKPIAEPVAQHGPFVMNTQAELVQAVHDYQRTQFGGWPWPSHSHTHGKAERFAQYPDGRVEKPAG</sequence>
<dbReference type="InterPro" id="IPR008778">
    <property type="entry name" value="Pirin_C_dom"/>
</dbReference>
<organism evidence="5 6">
    <name type="scientific">Hydrogenophaga electricum</name>
    <dbReference type="NCBI Taxonomy" id="1230953"/>
    <lineage>
        <taxon>Bacteria</taxon>
        <taxon>Pseudomonadati</taxon>
        <taxon>Pseudomonadota</taxon>
        <taxon>Betaproteobacteria</taxon>
        <taxon>Burkholderiales</taxon>
        <taxon>Comamonadaceae</taxon>
        <taxon>Hydrogenophaga</taxon>
    </lineage>
</organism>
<evidence type="ECO:0008006" key="7">
    <source>
        <dbReference type="Google" id="ProtNLM"/>
    </source>
</evidence>
<comment type="similarity">
    <text evidence="1 2">Belongs to the pirin family.</text>
</comment>
<dbReference type="RefSeq" id="WP_284309065.1">
    <property type="nucleotide sequence ID" value="NZ_BSPB01000052.1"/>
</dbReference>
<keyword evidence="6" id="KW-1185">Reference proteome</keyword>
<evidence type="ECO:0000259" key="4">
    <source>
        <dbReference type="Pfam" id="PF05726"/>
    </source>
</evidence>
<dbReference type="InterPro" id="IPR003829">
    <property type="entry name" value="Pirin_N_dom"/>
</dbReference>
<comment type="caution">
    <text evidence="5">The sequence shown here is derived from an EMBL/GenBank/DDBJ whole genome shotgun (WGS) entry which is preliminary data.</text>
</comment>
<dbReference type="Pfam" id="PF02678">
    <property type="entry name" value="Pirin"/>
    <property type="match status" value="1"/>
</dbReference>
<dbReference type="InterPro" id="IPR014710">
    <property type="entry name" value="RmlC-like_jellyroll"/>
</dbReference>
<evidence type="ECO:0000256" key="2">
    <source>
        <dbReference type="RuleBase" id="RU003457"/>
    </source>
</evidence>
<evidence type="ECO:0000256" key="1">
    <source>
        <dbReference type="ARBA" id="ARBA00008416"/>
    </source>
</evidence>